<name>A0AAP0J6Q1_9MAGN</name>
<evidence type="ECO:0000313" key="2">
    <source>
        <dbReference type="Proteomes" id="UP001420932"/>
    </source>
</evidence>
<keyword evidence="2" id="KW-1185">Reference proteome</keyword>
<organism evidence="1 2">
    <name type="scientific">Stephania yunnanensis</name>
    <dbReference type="NCBI Taxonomy" id="152371"/>
    <lineage>
        <taxon>Eukaryota</taxon>
        <taxon>Viridiplantae</taxon>
        <taxon>Streptophyta</taxon>
        <taxon>Embryophyta</taxon>
        <taxon>Tracheophyta</taxon>
        <taxon>Spermatophyta</taxon>
        <taxon>Magnoliopsida</taxon>
        <taxon>Ranunculales</taxon>
        <taxon>Menispermaceae</taxon>
        <taxon>Menispermoideae</taxon>
        <taxon>Cissampelideae</taxon>
        <taxon>Stephania</taxon>
    </lineage>
</organism>
<accession>A0AAP0J6Q1</accession>
<dbReference type="Proteomes" id="UP001420932">
    <property type="component" value="Unassembled WGS sequence"/>
</dbReference>
<proteinExistence type="predicted"/>
<gene>
    <name evidence="1" type="ORF">Syun_016462</name>
</gene>
<reference evidence="1 2" key="1">
    <citation type="submission" date="2024-01" db="EMBL/GenBank/DDBJ databases">
        <title>Genome assemblies of Stephania.</title>
        <authorList>
            <person name="Yang L."/>
        </authorList>
    </citation>
    <scope>NUCLEOTIDE SEQUENCE [LARGE SCALE GENOMIC DNA]</scope>
    <source>
        <strain evidence="1">YNDBR</strain>
        <tissue evidence="1">Leaf</tissue>
    </source>
</reference>
<dbReference type="AlphaFoldDB" id="A0AAP0J6Q1"/>
<sequence>MFSCLTKQRQIRSLNGLKLRCKVNYMRRILISAPQHPTQRHDAQNSKKFVVGTEVIATTPGSTPTTEKCIKMIFREFLDNFGTKFTWWYK</sequence>
<protein>
    <submittedName>
        <fullName evidence="1">Uncharacterized protein</fullName>
    </submittedName>
</protein>
<evidence type="ECO:0000313" key="1">
    <source>
        <dbReference type="EMBL" id="KAK9127665.1"/>
    </source>
</evidence>
<comment type="caution">
    <text evidence="1">The sequence shown here is derived from an EMBL/GenBank/DDBJ whole genome shotgun (WGS) entry which is preliminary data.</text>
</comment>
<dbReference type="EMBL" id="JBBNAF010000007">
    <property type="protein sequence ID" value="KAK9127665.1"/>
    <property type="molecule type" value="Genomic_DNA"/>
</dbReference>